<gene>
    <name evidence="2" type="ORF">MSPICULIGERA_LOCUS357</name>
</gene>
<keyword evidence="3" id="KW-1185">Reference proteome</keyword>
<evidence type="ECO:0000313" key="2">
    <source>
        <dbReference type="EMBL" id="CAJ0557599.1"/>
    </source>
</evidence>
<accession>A0AA36C4G6</accession>
<sequence>MTSVPPMDNPSPALKASPSVSGFAGGVPVMTIPVSPGNFAINFESDVSAERPADDNGSFDAEFGQNIDDGVGVTVLRVCGFGDRSRPRSRRGRAAGVDLMTEDGAAGRVPWMKTTGKPSVALSSTAMTPCRVSILVVVIGILIVRSARSAGIHATGHMRHKVHSWTSHCARAVGTVTRPTLRTNLSCGIDFMWRQR</sequence>
<feature type="region of interest" description="Disordered" evidence="1">
    <location>
        <begin position="1"/>
        <end position="20"/>
    </location>
</feature>
<comment type="caution">
    <text evidence="2">The sequence shown here is derived from an EMBL/GenBank/DDBJ whole genome shotgun (WGS) entry which is preliminary data.</text>
</comment>
<evidence type="ECO:0000256" key="1">
    <source>
        <dbReference type="SAM" id="MobiDB-lite"/>
    </source>
</evidence>
<protein>
    <submittedName>
        <fullName evidence="2">Uncharacterized protein</fullName>
    </submittedName>
</protein>
<dbReference type="Proteomes" id="UP001177023">
    <property type="component" value="Unassembled WGS sequence"/>
</dbReference>
<reference evidence="2" key="1">
    <citation type="submission" date="2023-06" db="EMBL/GenBank/DDBJ databases">
        <authorList>
            <person name="Delattre M."/>
        </authorList>
    </citation>
    <scope>NUCLEOTIDE SEQUENCE</scope>
    <source>
        <strain evidence="2">AF72</strain>
    </source>
</reference>
<feature type="non-terminal residue" evidence="2">
    <location>
        <position position="196"/>
    </location>
</feature>
<dbReference type="AlphaFoldDB" id="A0AA36C4G6"/>
<evidence type="ECO:0000313" key="3">
    <source>
        <dbReference type="Proteomes" id="UP001177023"/>
    </source>
</evidence>
<name>A0AA36C4G6_9BILA</name>
<proteinExistence type="predicted"/>
<dbReference type="EMBL" id="CATQJA010000056">
    <property type="protein sequence ID" value="CAJ0557599.1"/>
    <property type="molecule type" value="Genomic_DNA"/>
</dbReference>
<organism evidence="2 3">
    <name type="scientific">Mesorhabditis spiculigera</name>
    <dbReference type="NCBI Taxonomy" id="96644"/>
    <lineage>
        <taxon>Eukaryota</taxon>
        <taxon>Metazoa</taxon>
        <taxon>Ecdysozoa</taxon>
        <taxon>Nematoda</taxon>
        <taxon>Chromadorea</taxon>
        <taxon>Rhabditida</taxon>
        <taxon>Rhabditina</taxon>
        <taxon>Rhabditomorpha</taxon>
        <taxon>Rhabditoidea</taxon>
        <taxon>Rhabditidae</taxon>
        <taxon>Mesorhabditinae</taxon>
        <taxon>Mesorhabditis</taxon>
    </lineage>
</organism>